<reference evidence="2" key="1">
    <citation type="submission" date="2023-03" db="EMBL/GenBank/DDBJ databases">
        <title>Massive genome expansion in bonnet fungi (Mycena s.s.) driven by repeated elements and novel gene families across ecological guilds.</title>
        <authorList>
            <consortium name="Lawrence Berkeley National Laboratory"/>
            <person name="Harder C.B."/>
            <person name="Miyauchi S."/>
            <person name="Viragh M."/>
            <person name="Kuo A."/>
            <person name="Thoen E."/>
            <person name="Andreopoulos B."/>
            <person name="Lu D."/>
            <person name="Skrede I."/>
            <person name="Drula E."/>
            <person name="Henrissat B."/>
            <person name="Morin E."/>
            <person name="Kohler A."/>
            <person name="Barry K."/>
            <person name="LaButti K."/>
            <person name="Morin E."/>
            <person name="Salamov A."/>
            <person name="Lipzen A."/>
            <person name="Mereny Z."/>
            <person name="Hegedus B."/>
            <person name="Baldrian P."/>
            <person name="Stursova M."/>
            <person name="Weitz H."/>
            <person name="Taylor A."/>
            <person name="Grigoriev I.V."/>
            <person name="Nagy L.G."/>
            <person name="Martin F."/>
            <person name="Kauserud H."/>
        </authorList>
    </citation>
    <scope>NUCLEOTIDE SEQUENCE</scope>
    <source>
        <strain evidence="2">9284</strain>
    </source>
</reference>
<gene>
    <name evidence="2" type="ORF">FB45DRAFT_865375</name>
</gene>
<dbReference type="PANTHER" id="PTHR48125">
    <property type="entry name" value="LP07818P1"/>
    <property type="match status" value="1"/>
</dbReference>
<feature type="compositionally biased region" description="Basic and acidic residues" evidence="1">
    <location>
        <begin position="432"/>
        <end position="442"/>
    </location>
</feature>
<feature type="region of interest" description="Disordered" evidence="1">
    <location>
        <begin position="306"/>
        <end position="326"/>
    </location>
</feature>
<feature type="compositionally biased region" description="Pro residues" evidence="1">
    <location>
        <begin position="656"/>
        <end position="666"/>
    </location>
</feature>
<feature type="compositionally biased region" description="Polar residues" evidence="1">
    <location>
        <begin position="1"/>
        <end position="14"/>
    </location>
</feature>
<feature type="compositionally biased region" description="Basic and acidic residues" evidence="1">
    <location>
        <begin position="642"/>
        <end position="653"/>
    </location>
</feature>
<feature type="region of interest" description="Disordered" evidence="1">
    <location>
        <begin position="494"/>
        <end position="513"/>
    </location>
</feature>
<sequence length="888" mass="98602">MASSYYNAPETQPESDIADQNPHLHTDRDDDEYQLPPRPTSRLGFNHPPVDAAPPFESLATTSQPAAASVRSRATTLKWTKSLFQKMGIASLASSPPDFDMDITAVSGTNSPYPEDEDVEPLSLPQLPSLVSAAVASTSSLDANEVVEDDQDACGDDYDSDSDDFSCSEDDESDVEFESYAPSDRELLLFPPIPSARPPSPPPTSQIPFPTITHKSQPFPPPVSPSPPAARVKYGCPPSPLSPTFRDRTCETLNPLRHLYGHHGRSRHALLHVKYLWGLRADEWEEHTKRQRESYAYCGIAPAARMPPRYPPPRRTPSPDLVPIPPMTVHPRRGDLSALRDPYCAHMDRCFVGMPLWTIEKTLWMYDVHMLAEGRARATKIAQSVEEAEDDEDSEGESLATSRSTAGFSDDSDETLVESDQSDDGTLEEVDLDGKKHDHEKSYTPSPPPNPSPIYLSSKRQGKVPLPHWETSWYKRWEILIELVRLDTERERAQQQQLAESQQSSSPPSLAVRTPRFFIGDDEDENECDESWNEDRWDELLGRPGAGQSDLEGLMPLYIFLAISGFLIPAFHDLFHLFPVESPKPVDAPPPTVTRTFSPLTRTTLVQDGPSPLMVTCFVLAFIVLSISVTVGIRIRSPQRSQENKSGRLRRNDGSAPPPPPAPPDSPVEEKNEEDEDDEGEGGDCDDEVPDGAGAHHDQESDADGLQVAQTPDPEDPPPLQPVSSKTMTRNDCLAFLATFLYPWNPQPLDAPQLVTAPPPPASPPTRQDAGLKLRACITEATRKRLQKKEGPGDAALHPELLPKSQHILQTVVTRAAMARAPENDERDDNEEEHLQMILKLVSKSAASRAARLAKEEEKIRVERIEEVQRRLCRLCVEFKEGECDWGL</sequence>
<comment type="caution">
    <text evidence="2">The sequence shown here is derived from an EMBL/GenBank/DDBJ whole genome shotgun (WGS) entry which is preliminary data.</text>
</comment>
<evidence type="ECO:0000313" key="3">
    <source>
        <dbReference type="Proteomes" id="UP001221142"/>
    </source>
</evidence>
<accession>A0AAD7BZ12</accession>
<feature type="compositionally biased region" description="Pro residues" evidence="1">
    <location>
        <begin position="308"/>
        <end position="326"/>
    </location>
</feature>
<keyword evidence="3" id="KW-1185">Reference proteome</keyword>
<feature type="compositionally biased region" description="Acidic residues" evidence="1">
    <location>
        <begin position="410"/>
        <end position="431"/>
    </location>
</feature>
<evidence type="ECO:0000256" key="1">
    <source>
        <dbReference type="SAM" id="MobiDB-lite"/>
    </source>
</evidence>
<proteinExistence type="predicted"/>
<feature type="region of interest" description="Disordered" evidence="1">
    <location>
        <begin position="135"/>
        <end position="176"/>
    </location>
</feature>
<feature type="compositionally biased region" description="Acidic residues" evidence="1">
    <location>
        <begin position="145"/>
        <end position="176"/>
    </location>
</feature>
<organism evidence="2 3">
    <name type="scientific">Roridomyces roridus</name>
    <dbReference type="NCBI Taxonomy" id="1738132"/>
    <lineage>
        <taxon>Eukaryota</taxon>
        <taxon>Fungi</taxon>
        <taxon>Dikarya</taxon>
        <taxon>Basidiomycota</taxon>
        <taxon>Agaricomycotina</taxon>
        <taxon>Agaricomycetes</taxon>
        <taxon>Agaricomycetidae</taxon>
        <taxon>Agaricales</taxon>
        <taxon>Marasmiineae</taxon>
        <taxon>Mycenaceae</taxon>
        <taxon>Roridomyces</taxon>
    </lineage>
</organism>
<protein>
    <submittedName>
        <fullName evidence="2">Uncharacterized protein</fullName>
    </submittedName>
</protein>
<feature type="region of interest" description="Disordered" evidence="1">
    <location>
        <begin position="382"/>
        <end position="461"/>
    </location>
</feature>
<feature type="compositionally biased region" description="Acidic residues" evidence="1">
    <location>
        <begin position="671"/>
        <end position="690"/>
    </location>
</feature>
<feature type="region of interest" description="Disordered" evidence="1">
    <location>
        <begin position="103"/>
        <end position="122"/>
    </location>
</feature>
<dbReference type="PANTHER" id="PTHR48125:SF12">
    <property type="entry name" value="AT HOOK TRANSCRIPTION FACTOR FAMILY-RELATED"/>
    <property type="match status" value="1"/>
</dbReference>
<name>A0AAD7BZ12_9AGAR</name>
<feature type="region of interest" description="Disordered" evidence="1">
    <location>
        <begin position="1"/>
        <end position="72"/>
    </location>
</feature>
<feature type="compositionally biased region" description="Low complexity" evidence="1">
    <location>
        <begin position="494"/>
        <end position="510"/>
    </location>
</feature>
<feature type="compositionally biased region" description="Acidic residues" evidence="1">
    <location>
        <begin position="386"/>
        <end position="396"/>
    </location>
</feature>
<evidence type="ECO:0000313" key="2">
    <source>
        <dbReference type="EMBL" id="KAJ7634709.1"/>
    </source>
</evidence>
<dbReference type="AlphaFoldDB" id="A0AAD7BZ12"/>
<dbReference type="Proteomes" id="UP001221142">
    <property type="component" value="Unassembled WGS sequence"/>
</dbReference>
<feature type="compositionally biased region" description="Polar residues" evidence="1">
    <location>
        <begin position="59"/>
        <end position="72"/>
    </location>
</feature>
<dbReference type="EMBL" id="JARKIF010000007">
    <property type="protein sequence ID" value="KAJ7634709.1"/>
    <property type="molecule type" value="Genomic_DNA"/>
</dbReference>
<feature type="region of interest" description="Disordered" evidence="1">
    <location>
        <begin position="638"/>
        <end position="726"/>
    </location>
</feature>